<dbReference type="Proteomes" id="UP000240621">
    <property type="component" value="Unassembled WGS sequence"/>
</dbReference>
<accession>A0A2P8CAC6</accession>
<proteinExistence type="predicted"/>
<reference evidence="1 4" key="2">
    <citation type="submission" date="2019-10" db="EMBL/GenBank/DDBJ databases">
        <title>Prolixibacter strains distinguished by the presence of nitrate reductase genes were adept at nitrate-dependent anaerobic corrosion of metallic iron and carbon steel.</title>
        <authorList>
            <person name="Iino T."/>
            <person name="Shono N."/>
            <person name="Ito K."/>
            <person name="Nakamura R."/>
            <person name="Sueoka K."/>
            <person name="Harayama S."/>
            <person name="Ohkuma M."/>
        </authorList>
    </citation>
    <scope>NUCLEOTIDE SEQUENCE [LARGE SCALE GENOMIC DNA]</scope>
    <source>
        <strain evidence="1 4">MIC1-1</strain>
    </source>
</reference>
<name>A0A2P8CAC6_9BACT</name>
<evidence type="ECO:0000313" key="4">
    <source>
        <dbReference type="Proteomes" id="UP000396862"/>
    </source>
</evidence>
<evidence type="ECO:0000313" key="3">
    <source>
        <dbReference type="Proteomes" id="UP000240621"/>
    </source>
</evidence>
<dbReference type="InterPro" id="IPR027828">
    <property type="entry name" value="DUF4465"/>
</dbReference>
<protein>
    <submittedName>
        <fullName evidence="2">Uncharacterized protein DUF4465</fullName>
    </submittedName>
</protein>
<organism evidence="2 3">
    <name type="scientific">Prolixibacter denitrificans</name>
    <dbReference type="NCBI Taxonomy" id="1541063"/>
    <lineage>
        <taxon>Bacteria</taxon>
        <taxon>Pseudomonadati</taxon>
        <taxon>Bacteroidota</taxon>
        <taxon>Bacteroidia</taxon>
        <taxon>Marinilabiliales</taxon>
        <taxon>Prolixibacteraceae</taxon>
        <taxon>Prolixibacter</taxon>
    </lineage>
</organism>
<dbReference type="AlphaFoldDB" id="A0A2P8CAC6"/>
<dbReference type="OrthoDB" id="975232at2"/>
<dbReference type="PROSITE" id="PS51257">
    <property type="entry name" value="PROKAR_LIPOPROTEIN"/>
    <property type="match status" value="1"/>
</dbReference>
<dbReference type="EMBL" id="BLAU01000001">
    <property type="protein sequence ID" value="GET22506.1"/>
    <property type="molecule type" value="Genomic_DNA"/>
</dbReference>
<dbReference type="Proteomes" id="UP000396862">
    <property type="component" value="Unassembled WGS sequence"/>
</dbReference>
<comment type="caution">
    <text evidence="2">The sequence shown here is derived from an EMBL/GenBank/DDBJ whole genome shotgun (WGS) entry which is preliminary data.</text>
</comment>
<sequence length="251" mass="27860">MKKLNGLFIATIASALLFTACDKSEETITETKTVDFEDLQTPSSGYWNGSDASGEFTSGDMVFPNNYNADYSTWDSFAYSTLNDTQTAGYGNQYSVFDAANNGNTFAIFYPSYSGDAYFSFQNEQEYQLKSIELCNDTYSALSMKDGDAYSKKFGGDTGNDPDWFKVDIIGYDAAGDSIGNVEFYLADYRFSDNTQDYIVNQWTTVDLSSLGKVNKLAFRFGSSDVGNYGINTPSYVCLDNLRYEVVSKAE</sequence>
<dbReference type="EMBL" id="PYGC01000007">
    <property type="protein sequence ID" value="PSK81907.1"/>
    <property type="molecule type" value="Genomic_DNA"/>
</dbReference>
<keyword evidence="4" id="KW-1185">Reference proteome</keyword>
<reference evidence="2 3" key="1">
    <citation type="submission" date="2018-03" db="EMBL/GenBank/DDBJ databases">
        <title>Genomic Encyclopedia of Archaeal and Bacterial Type Strains, Phase II (KMG-II): from individual species to whole genera.</title>
        <authorList>
            <person name="Goeker M."/>
        </authorList>
    </citation>
    <scope>NUCLEOTIDE SEQUENCE [LARGE SCALE GENOMIC DNA]</scope>
    <source>
        <strain evidence="2 3">DSM 27267</strain>
    </source>
</reference>
<evidence type="ECO:0000313" key="1">
    <source>
        <dbReference type="EMBL" id="GET22506.1"/>
    </source>
</evidence>
<evidence type="ECO:0000313" key="2">
    <source>
        <dbReference type="EMBL" id="PSK81907.1"/>
    </source>
</evidence>
<dbReference type="Gene3D" id="2.60.120.1350">
    <property type="entry name" value="Protein of unknown function DUF4465"/>
    <property type="match status" value="1"/>
</dbReference>
<gene>
    <name evidence="2" type="ORF">CLV93_10714</name>
    <name evidence="1" type="ORF">JCM18694_27520</name>
</gene>
<dbReference type="RefSeq" id="WP_106542720.1">
    <property type="nucleotide sequence ID" value="NZ_BLAU01000001.1"/>
</dbReference>
<dbReference type="Pfam" id="PF14717">
    <property type="entry name" value="DUF4465"/>
    <property type="match status" value="1"/>
</dbReference>